<evidence type="ECO:0000256" key="1">
    <source>
        <dbReference type="ARBA" id="ARBA00022989"/>
    </source>
</evidence>
<feature type="non-terminal residue" evidence="6">
    <location>
        <position position="251"/>
    </location>
</feature>
<dbReference type="InterPro" id="IPR016186">
    <property type="entry name" value="C-type_lectin-like/link_sf"/>
</dbReference>
<dbReference type="InterPro" id="IPR001304">
    <property type="entry name" value="C-type_lectin-like"/>
</dbReference>
<dbReference type="CDD" id="cd00037">
    <property type="entry name" value="CLECT"/>
    <property type="match status" value="1"/>
</dbReference>
<dbReference type="Gene3D" id="2.60.120.290">
    <property type="entry name" value="Spermadhesin, CUB domain"/>
    <property type="match status" value="1"/>
</dbReference>
<comment type="caution">
    <text evidence="3">Lacks conserved residue(s) required for the propagation of feature annotation.</text>
</comment>
<keyword evidence="2" id="KW-1015">Disulfide bond</keyword>
<proteinExistence type="predicted"/>
<gene>
    <name evidence="6" type="ORF">KUTeg_019025</name>
</gene>
<dbReference type="PROSITE" id="PS01180">
    <property type="entry name" value="CUB"/>
    <property type="match status" value="1"/>
</dbReference>
<dbReference type="SUPFAM" id="SSF56436">
    <property type="entry name" value="C-type lectin-like"/>
    <property type="match status" value="1"/>
</dbReference>
<dbReference type="EMBL" id="JARBDR010000917">
    <property type="protein sequence ID" value="KAJ8302629.1"/>
    <property type="molecule type" value="Genomic_DNA"/>
</dbReference>
<accession>A0ABQ9EBB1</accession>
<comment type="caution">
    <text evidence="6">The sequence shown here is derived from an EMBL/GenBank/DDBJ whole genome shotgun (WGS) entry which is preliminary data.</text>
</comment>
<dbReference type="Pfam" id="PF00059">
    <property type="entry name" value="Lectin_C"/>
    <property type="match status" value="1"/>
</dbReference>
<feature type="domain" description="C-type lectin" evidence="5">
    <location>
        <begin position="132"/>
        <end position="240"/>
    </location>
</feature>
<keyword evidence="1" id="KW-0472">Membrane</keyword>
<dbReference type="InterPro" id="IPR000859">
    <property type="entry name" value="CUB_dom"/>
</dbReference>
<evidence type="ECO:0000313" key="6">
    <source>
        <dbReference type="EMBL" id="KAJ8302629.1"/>
    </source>
</evidence>
<evidence type="ECO:0000259" key="4">
    <source>
        <dbReference type="PROSITE" id="PS01180"/>
    </source>
</evidence>
<sequence length="251" mass="28960">MPIFAGTIQTVESSKTFYGNNLECSWIIDGGANTRIQLNVTGVDLQWAPTYTLCTDYDNLQIRDGNTSSAKSLIAICGSINPYEVVSSRQYIHMTFRSNEKNFYDHTGVTLNFKVFCKQATGRECPEGWRELNDNCYKIETRTQADWNKAQTLCGYSQSNLVTIETDRVFDFIQDFGKRIQLQSAWIGLNDVATENVYEWLNQTSLQLDSKLDKTSFSSDKDCFAHDFNRRLWVSKYCTRDKMSFICQRYK</sequence>
<dbReference type="InterPro" id="IPR051527">
    <property type="entry name" value="KLR_subfamily_B"/>
</dbReference>
<dbReference type="InterPro" id="IPR018378">
    <property type="entry name" value="C-type_lectin_CS"/>
</dbReference>
<name>A0ABQ9EBB1_TEGGR</name>
<feature type="domain" description="CUB" evidence="4">
    <location>
        <begin position="1"/>
        <end position="116"/>
    </location>
</feature>
<dbReference type="Proteomes" id="UP001217089">
    <property type="component" value="Unassembled WGS sequence"/>
</dbReference>
<dbReference type="SMART" id="SM00034">
    <property type="entry name" value="CLECT"/>
    <property type="match status" value="1"/>
</dbReference>
<dbReference type="PROSITE" id="PS50041">
    <property type="entry name" value="C_TYPE_LECTIN_2"/>
    <property type="match status" value="1"/>
</dbReference>
<evidence type="ECO:0000259" key="5">
    <source>
        <dbReference type="PROSITE" id="PS50041"/>
    </source>
</evidence>
<dbReference type="PANTHER" id="PTHR46784">
    <property type="entry name" value="KILLER CELL LECTIN-LIKE RECEPTOR SUBFAMILY B MEMBER 1"/>
    <property type="match status" value="1"/>
</dbReference>
<keyword evidence="1" id="KW-0812">Transmembrane</keyword>
<reference evidence="6 7" key="1">
    <citation type="submission" date="2022-12" db="EMBL/GenBank/DDBJ databases">
        <title>Chromosome-level genome of Tegillarca granosa.</title>
        <authorList>
            <person name="Kim J."/>
        </authorList>
    </citation>
    <scope>NUCLEOTIDE SEQUENCE [LARGE SCALE GENOMIC DNA]</scope>
    <source>
        <strain evidence="6">Teg-2019</strain>
        <tissue evidence="6">Adductor muscle</tissue>
    </source>
</reference>
<dbReference type="InterPro" id="IPR035914">
    <property type="entry name" value="Sperma_CUB_dom_sf"/>
</dbReference>
<keyword evidence="1" id="KW-1133">Transmembrane helix</keyword>
<dbReference type="Gene3D" id="3.10.100.10">
    <property type="entry name" value="Mannose-Binding Protein A, subunit A"/>
    <property type="match status" value="1"/>
</dbReference>
<organism evidence="6 7">
    <name type="scientific">Tegillarca granosa</name>
    <name type="common">Malaysian cockle</name>
    <name type="synonym">Anadara granosa</name>
    <dbReference type="NCBI Taxonomy" id="220873"/>
    <lineage>
        <taxon>Eukaryota</taxon>
        <taxon>Metazoa</taxon>
        <taxon>Spiralia</taxon>
        <taxon>Lophotrochozoa</taxon>
        <taxon>Mollusca</taxon>
        <taxon>Bivalvia</taxon>
        <taxon>Autobranchia</taxon>
        <taxon>Pteriomorphia</taxon>
        <taxon>Arcoida</taxon>
        <taxon>Arcoidea</taxon>
        <taxon>Arcidae</taxon>
        <taxon>Tegillarca</taxon>
    </lineage>
</organism>
<dbReference type="PANTHER" id="PTHR46784:SF1">
    <property type="entry name" value="KILLER CELL LECTIN-LIKE RECEPTOR SUBFAMILY B MEMBER 1"/>
    <property type="match status" value="1"/>
</dbReference>
<evidence type="ECO:0000256" key="3">
    <source>
        <dbReference type="PROSITE-ProRule" id="PRU00059"/>
    </source>
</evidence>
<evidence type="ECO:0000313" key="7">
    <source>
        <dbReference type="Proteomes" id="UP001217089"/>
    </source>
</evidence>
<dbReference type="PROSITE" id="PS00615">
    <property type="entry name" value="C_TYPE_LECTIN_1"/>
    <property type="match status" value="1"/>
</dbReference>
<evidence type="ECO:0000256" key="2">
    <source>
        <dbReference type="ARBA" id="ARBA00023157"/>
    </source>
</evidence>
<keyword evidence="7" id="KW-1185">Reference proteome</keyword>
<dbReference type="SUPFAM" id="SSF49854">
    <property type="entry name" value="Spermadhesin, CUB domain"/>
    <property type="match status" value="1"/>
</dbReference>
<dbReference type="InterPro" id="IPR016187">
    <property type="entry name" value="CTDL_fold"/>
</dbReference>
<dbReference type="SMART" id="SM00042">
    <property type="entry name" value="CUB"/>
    <property type="match status" value="1"/>
</dbReference>
<dbReference type="CDD" id="cd00041">
    <property type="entry name" value="CUB"/>
    <property type="match status" value="1"/>
</dbReference>
<protein>
    <submittedName>
        <fullName evidence="6">Uncharacterized protein</fullName>
    </submittedName>
</protein>
<dbReference type="Pfam" id="PF00431">
    <property type="entry name" value="CUB"/>
    <property type="match status" value="1"/>
</dbReference>